<dbReference type="AlphaFoldDB" id="A0A375J9V5"/>
<protein>
    <submittedName>
        <fullName evidence="1">Uncharacterized protein</fullName>
    </submittedName>
</protein>
<reference evidence="1 2" key="1">
    <citation type="submission" date="2018-01" db="EMBL/GenBank/DDBJ databases">
        <authorList>
            <person name="Gaut B.S."/>
            <person name="Morton B.R."/>
            <person name="Clegg M.T."/>
            <person name="Duvall M.R."/>
        </authorList>
    </citation>
    <scope>NUCLEOTIDE SEQUENCE [LARGE SCALE GENOMIC DNA]</scope>
    <source>
        <strain evidence="1">Cupriavidus taiwanensis cmp 52</strain>
    </source>
</reference>
<dbReference type="EMBL" id="OVTA01000047">
    <property type="protein sequence ID" value="SPS01659.1"/>
    <property type="molecule type" value="Genomic_DNA"/>
</dbReference>
<organism evidence="1 2">
    <name type="scientific">Cupriavidus taiwanensis</name>
    <dbReference type="NCBI Taxonomy" id="164546"/>
    <lineage>
        <taxon>Bacteria</taxon>
        <taxon>Pseudomonadati</taxon>
        <taxon>Pseudomonadota</taxon>
        <taxon>Betaproteobacteria</taxon>
        <taxon>Burkholderiales</taxon>
        <taxon>Burkholderiaceae</taxon>
        <taxon>Cupriavidus</taxon>
    </lineage>
</organism>
<name>A0A375J9V5_9BURK</name>
<dbReference type="Proteomes" id="UP000256805">
    <property type="component" value="Unassembled WGS sequence"/>
</dbReference>
<gene>
    <name evidence="1" type="ORF">CBM2634_B60075</name>
</gene>
<sequence>MCEGQDGVVAAALGADNPASLRGYLRPFAVGAWEEQRPLSVRVRGGLDALHTHASSLTRKGMASEAVLCPSIG</sequence>
<proteinExistence type="predicted"/>
<evidence type="ECO:0000313" key="1">
    <source>
        <dbReference type="EMBL" id="SPS01659.1"/>
    </source>
</evidence>
<evidence type="ECO:0000313" key="2">
    <source>
        <dbReference type="Proteomes" id="UP000256805"/>
    </source>
</evidence>
<accession>A0A375J9V5</accession>